<dbReference type="Proteomes" id="UP000799753">
    <property type="component" value="Unassembled WGS sequence"/>
</dbReference>
<proteinExistence type="predicted"/>
<dbReference type="AlphaFoldDB" id="A0A6A6RKZ7"/>
<dbReference type="EMBL" id="MU006804">
    <property type="protein sequence ID" value="KAF2635757.1"/>
    <property type="molecule type" value="Genomic_DNA"/>
</dbReference>
<protein>
    <recommendedName>
        <fullName evidence="4">Ecp2 effector protein domain-containing protein</fullName>
    </recommendedName>
</protein>
<gene>
    <name evidence="2" type="ORF">P280DRAFT_522875</name>
</gene>
<keyword evidence="1" id="KW-0732">Signal</keyword>
<feature type="signal peptide" evidence="1">
    <location>
        <begin position="1"/>
        <end position="19"/>
    </location>
</feature>
<name>A0A6A6RKZ7_9PLEO</name>
<organism evidence="2 3">
    <name type="scientific">Massarina eburnea CBS 473.64</name>
    <dbReference type="NCBI Taxonomy" id="1395130"/>
    <lineage>
        <taxon>Eukaryota</taxon>
        <taxon>Fungi</taxon>
        <taxon>Dikarya</taxon>
        <taxon>Ascomycota</taxon>
        <taxon>Pezizomycotina</taxon>
        <taxon>Dothideomycetes</taxon>
        <taxon>Pleosporomycetidae</taxon>
        <taxon>Pleosporales</taxon>
        <taxon>Massarineae</taxon>
        <taxon>Massarinaceae</taxon>
        <taxon>Massarina</taxon>
    </lineage>
</organism>
<keyword evidence="3" id="KW-1185">Reference proteome</keyword>
<accession>A0A6A6RKZ7</accession>
<evidence type="ECO:0008006" key="4">
    <source>
        <dbReference type="Google" id="ProtNLM"/>
    </source>
</evidence>
<sequence length="247" mass="26944">MRTQIPSTLLTTLVAITLADPIWQATDIRDNPTFGFSTLDRPTNTHGNESNWIHYDTAFEYEESGMMRHRLQFFGPVFSCHVVRNCADPPTRANAFADITCESGIAAVGKKTKAKAKKGMVFEFNTPNITAGERSIVLQDALDCMESEILSGGEVEGLCYPGVWGEGVEGIESDECARRRFAACTRDVRARKRGCGGFGGAQSVLCMDEVDGSGDVDGSDGGCWERYCEGRDGEGCGVRKGFRKELV</sequence>
<evidence type="ECO:0000256" key="1">
    <source>
        <dbReference type="SAM" id="SignalP"/>
    </source>
</evidence>
<evidence type="ECO:0000313" key="3">
    <source>
        <dbReference type="Proteomes" id="UP000799753"/>
    </source>
</evidence>
<feature type="chain" id="PRO_5025573377" description="Ecp2 effector protein domain-containing protein" evidence="1">
    <location>
        <begin position="20"/>
        <end position="247"/>
    </location>
</feature>
<evidence type="ECO:0000313" key="2">
    <source>
        <dbReference type="EMBL" id="KAF2635757.1"/>
    </source>
</evidence>
<reference evidence="2" key="1">
    <citation type="journal article" date="2020" name="Stud. Mycol.">
        <title>101 Dothideomycetes genomes: a test case for predicting lifestyles and emergence of pathogens.</title>
        <authorList>
            <person name="Haridas S."/>
            <person name="Albert R."/>
            <person name="Binder M."/>
            <person name="Bloem J."/>
            <person name="Labutti K."/>
            <person name="Salamov A."/>
            <person name="Andreopoulos B."/>
            <person name="Baker S."/>
            <person name="Barry K."/>
            <person name="Bills G."/>
            <person name="Bluhm B."/>
            <person name="Cannon C."/>
            <person name="Castanera R."/>
            <person name="Culley D."/>
            <person name="Daum C."/>
            <person name="Ezra D."/>
            <person name="Gonzalez J."/>
            <person name="Henrissat B."/>
            <person name="Kuo A."/>
            <person name="Liang C."/>
            <person name="Lipzen A."/>
            <person name="Lutzoni F."/>
            <person name="Magnuson J."/>
            <person name="Mondo S."/>
            <person name="Nolan M."/>
            <person name="Ohm R."/>
            <person name="Pangilinan J."/>
            <person name="Park H.-J."/>
            <person name="Ramirez L."/>
            <person name="Alfaro M."/>
            <person name="Sun H."/>
            <person name="Tritt A."/>
            <person name="Yoshinaga Y."/>
            <person name="Zwiers L.-H."/>
            <person name="Turgeon B."/>
            <person name="Goodwin S."/>
            <person name="Spatafora J."/>
            <person name="Crous P."/>
            <person name="Grigoriev I."/>
        </authorList>
    </citation>
    <scope>NUCLEOTIDE SEQUENCE</scope>
    <source>
        <strain evidence="2">CBS 473.64</strain>
    </source>
</reference>